<dbReference type="Pfam" id="PF13560">
    <property type="entry name" value="HTH_31"/>
    <property type="match status" value="1"/>
</dbReference>
<dbReference type="InterPro" id="IPR015943">
    <property type="entry name" value="WD40/YVTN_repeat-like_dom_sf"/>
</dbReference>
<dbReference type="InterPro" id="IPR010982">
    <property type="entry name" value="Lambda_DNA-bd_dom_sf"/>
</dbReference>
<gene>
    <name evidence="3" type="ORF">CP976_41790</name>
</gene>
<dbReference type="Pfam" id="PF20703">
    <property type="entry name" value="nSTAND1"/>
    <property type="match status" value="1"/>
</dbReference>
<feature type="region of interest" description="Disordered" evidence="1">
    <location>
        <begin position="727"/>
        <end position="756"/>
    </location>
</feature>
<dbReference type="GO" id="GO:0003677">
    <property type="term" value="F:DNA binding"/>
    <property type="evidence" value="ECO:0007669"/>
    <property type="project" value="InterPro"/>
</dbReference>
<dbReference type="Gene3D" id="3.40.50.300">
    <property type="entry name" value="P-loop containing nucleotide triphosphate hydrolases"/>
    <property type="match status" value="1"/>
</dbReference>
<feature type="domain" description="HTH cro/C1-type" evidence="2">
    <location>
        <begin position="26"/>
        <end position="82"/>
    </location>
</feature>
<dbReference type="SMART" id="SM00530">
    <property type="entry name" value="HTH_XRE"/>
    <property type="match status" value="1"/>
</dbReference>
<proteinExistence type="predicted"/>
<reference evidence="3 4" key="1">
    <citation type="submission" date="2017-09" db="EMBL/GenBank/DDBJ databases">
        <authorList>
            <person name="Lee N."/>
            <person name="Cho B.-K."/>
        </authorList>
    </citation>
    <scope>NUCLEOTIDE SEQUENCE [LARGE SCALE GENOMIC DNA]</scope>
    <source>
        <strain evidence="3 4">ATCC 13740</strain>
    </source>
</reference>
<dbReference type="InterPro" id="IPR027417">
    <property type="entry name" value="P-loop_NTPase"/>
</dbReference>
<sequence>MGGGGMGRRERELDPAAGPVQAFAFELRKLRREGGALTYRVLAQRTSYSSATLSRAASGERLPSLAVVLAYVQACGADVSEWEERWHAAARGAAAELQHGEDAQAAPYRGLARFEPADAEMFFGRDELSAQLAEWVHAHRLVAVVGASGSGKSSLLRAGLIPLLRSEAATDRRPAAIRILTPGPTPLSALAAVMKARDELGDTVVVVDQFEELFSLCADPAERRACLDLLLTATDPENNVRAVIAVRADFFGHCAEHHAWAAALRRAILLVGPMSPTELRQAIVRPASAAGLIVERDLTAQIIKDVTEKPGGLPLMSHALLETWRRRKGRALTLTAYKAAGGVAGALAQTAEQLYTRLSTHEARSARHILLRLITPGEGAQDTCRPVSLKELDLDNADDFAATGEVLERLVKARLVTLDGQTLSLAHEALIAAWPRLRGWIDENRESLRLHRRLTEAAQNWEELGRDPGALYRGSRLTAADEHLERRELTGLEHAFLTASLDARDHEQWATRRAAQRLRRLRTSLCVAAALAVIAGLVAWQWNRLGERRLAEATSRRVASVAESLRYAEPQTALRLSVAAWRISPTLEARAALMSALTQPEQDAFTEPGTAVNDPALGHFLSNDGDMLVSGGAGRVRLWNLSTHRLIRSVPVRKDDALVRISPDGRRLLLLAAGRWQLRDATSGAATHLPFTLTDGTLSFGPTDDMLFLHDDNGRLTALWDLRRHRRLPPHGSAQTSGTSREDRKHQAECTPSGELQLWDGGTERRFRSTGPLALAVRLSCGPHPPDRVQPYPLYLGKERLIVVTDSRIRTWDVRTGKEGPPIRTSPQSPVTVTADGDFLTHADRGAILVWRLSNPRKPVYRYPLHGRIVSDVRLEPRHKVIRYIEQQPASTPVVRSLYLGNAVDPGWRTHASEDASSPVKPGGQATTRLTSVAADPVRRDRMAVGDEYGWVTIWDRALKHRFTMFDALSAGKENKAPQAVSALAYSSDGRILAVAGGSTVRLWDTTTTRPLGDGLLTSGDRVGSLAFSRKGATLTVRGDHTPPRTYPVAPDLVAKAVCARAGSGLSGRDWRAYIPSFPYQRTC</sequence>
<dbReference type="SUPFAM" id="SSF47413">
    <property type="entry name" value="lambda repressor-like DNA-binding domains"/>
    <property type="match status" value="1"/>
</dbReference>
<name>A0A5J6IMW1_STRC4</name>
<evidence type="ECO:0000313" key="4">
    <source>
        <dbReference type="Proteomes" id="UP000326598"/>
    </source>
</evidence>
<dbReference type="Pfam" id="PF00400">
    <property type="entry name" value="WD40"/>
    <property type="match status" value="1"/>
</dbReference>
<evidence type="ECO:0000259" key="2">
    <source>
        <dbReference type="SMART" id="SM00530"/>
    </source>
</evidence>
<dbReference type="Proteomes" id="UP000326598">
    <property type="component" value="Chromosome"/>
</dbReference>
<dbReference type="Gene3D" id="2.130.10.10">
    <property type="entry name" value="YVTN repeat-like/Quinoprotein amine dehydrogenase"/>
    <property type="match status" value="3"/>
</dbReference>
<dbReference type="PANTHER" id="PTHR19879:SF9">
    <property type="entry name" value="TRANSCRIPTION INITIATION FACTOR TFIID SUBUNIT 5"/>
    <property type="match status" value="1"/>
</dbReference>
<dbReference type="KEGG" id="scoe:CP976_41790"/>
<dbReference type="InterPro" id="IPR001680">
    <property type="entry name" value="WD40_rpt"/>
</dbReference>
<dbReference type="PANTHER" id="PTHR19879">
    <property type="entry name" value="TRANSCRIPTION INITIATION FACTOR TFIID"/>
    <property type="match status" value="1"/>
</dbReference>
<dbReference type="InterPro" id="IPR001387">
    <property type="entry name" value="Cro/C1-type_HTH"/>
</dbReference>
<accession>A0A5J6IMW1</accession>
<dbReference type="InterPro" id="IPR049052">
    <property type="entry name" value="nSTAND1"/>
</dbReference>
<dbReference type="EMBL" id="CP023694">
    <property type="protein sequence ID" value="QEV29987.1"/>
    <property type="molecule type" value="Genomic_DNA"/>
</dbReference>
<protein>
    <recommendedName>
        <fullName evidence="2">HTH cro/C1-type domain-containing protein</fullName>
    </recommendedName>
</protein>
<organism evidence="3 4">
    <name type="scientific">Streptomyces coeruleorubidus</name>
    <dbReference type="NCBI Taxonomy" id="116188"/>
    <lineage>
        <taxon>Bacteria</taxon>
        <taxon>Bacillati</taxon>
        <taxon>Actinomycetota</taxon>
        <taxon>Actinomycetes</taxon>
        <taxon>Kitasatosporales</taxon>
        <taxon>Streptomycetaceae</taxon>
        <taxon>Streptomyces</taxon>
    </lineage>
</organism>
<dbReference type="AlphaFoldDB" id="A0A5J6IMW1"/>
<dbReference type="CDD" id="cd00093">
    <property type="entry name" value="HTH_XRE"/>
    <property type="match status" value="1"/>
</dbReference>
<evidence type="ECO:0000313" key="3">
    <source>
        <dbReference type="EMBL" id="QEV29987.1"/>
    </source>
</evidence>
<dbReference type="InterPro" id="IPR011047">
    <property type="entry name" value="Quinoprotein_ADH-like_sf"/>
</dbReference>
<dbReference type="SUPFAM" id="SSF52540">
    <property type="entry name" value="P-loop containing nucleoside triphosphate hydrolases"/>
    <property type="match status" value="1"/>
</dbReference>
<dbReference type="Gene3D" id="1.10.260.40">
    <property type="entry name" value="lambda repressor-like DNA-binding domains"/>
    <property type="match status" value="1"/>
</dbReference>
<evidence type="ECO:0000256" key="1">
    <source>
        <dbReference type="SAM" id="MobiDB-lite"/>
    </source>
</evidence>
<dbReference type="SUPFAM" id="SSF50998">
    <property type="entry name" value="Quinoprotein alcohol dehydrogenase-like"/>
    <property type="match status" value="1"/>
</dbReference>